<dbReference type="Proteomes" id="UP000659654">
    <property type="component" value="Unassembled WGS sequence"/>
</dbReference>
<evidence type="ECO:0000256" key="1">
    <source>
        <dbReference type="SAM" id="Phobius"/>
    </source>
</evidence>
<dbReference type="InterPro" id="IPR011009">
    <property type="entry name" value="Kinase-like_dom_sf"/>
</dbReference>
<name>A0A7I8XMH7_BURXY</name>
<sequence>MTTPSRTQFYFSITAFLQCVNLTTKFEGQIPNEYQMITHEKDNDGVFIRYKYNPFQKIFTHEKLDLVDEETGLENYRFHLALKEDELLTGVSGYKGEKICPVFNKVFEEKNCRKETFFEILGPDLVRIGCGSVASNVLFKLNGTKLTTYMPEVQGQFNCESKRAVFGDKIVFKNKGEDVCKEIDWAADHVWKASECAKNDKFKLNSKNFLLFPLNYILIKFSEERCIQPYPEVIDYLNNTYVKYLYNPKGRSTSKNVTIATVEEEPLNKAALGGGIAGALVFLLLLIGLTVFLIRRYRNKQYRRHPASHVRYEFSVAMGMRKPKKCKDGFDVVRLKSGKKLAVPRVIDYAAAKRMVAEGEFGAFYEYESQGTSYWYKLEAKLGSRFKQPLANESGVYKLVEKYFKNPEKHFMYYGGMLGCCQFSEGVYCMRVEHFGPSVREMRGGQLMAPPEAKKLFFQLLHCIRAMIKYGISHRYIKESAFYAKQDEDKYWFVITDLGYAIRMGSERSAFYPIPELATTHIHAKKALKVEDAESLLFMILGMMAPLPWTGMEDMEEIRKTKLECTDEKSIAMEFKDIPEAVELCRMRGLYTDDVACENPADSLITCCLQTTPFEKMCLPVLFPNSNAKLVGTFQSYGS</sequence>
<comment type="caution">
    <text evidence="2">The sequence shown here is derived from an EMBL/GenBank/DDBJ whole genome shotgun (WGS) entry which is preliminary data.</text>
</comment>
<keyword evidence="3" id="KW-1185">Reference proteome</keyword>
<keyword evidence="1" id="KW-0472">Membrane</keyword>
<keyword evidence="1" id="KW-1133">Transmembrane helix</keyword>
<evidence type="ECO:0000313" key="3">
    <source>
        <dbReference type="Proteomes" id="UP000659654"/>
    </source>
</evidence>
<dbReference type="EMBL" id="CAJFCV020000001">
    <property type="protein sequence ID" value="CAG9089743.1"/>
    <property type="molecule type" value="Genomic_DNA"/>
</dbReference>
<dbReference type="Proteomes" id="UP000582659">
    <property type="component" value="Unassembled WGS sequence"/>
</dbReference>
<proteinExistence type="predicted"/>
<reference evidence="2" key="1">
    <citation type="submission" date="2020-09" db="EMBL/GenBank/DDBJ databases">
        <authorList>
            <person name="Kikuchi T."/>
        </authorList>
    </citation>
    <scope>NUCLEOTIDE SEQUENCE</scope>
    <source>
        <strain evidence="2">Ka4C1</strain>
    </source>
</reference>
<keyword evidence="1" id="KW-0812">Transmembrane</keyword>
<dbReference type="EMBL" id="CAJFDI010000001">
    <property type="protein sequence ID" value="CAD5212073.1"/>
    <property type="molecule type" value="Genomic_DNA"/>
</dbReference>
<dbReference type="Gene3D" id="1.10.510.10">
    <property type="entry name" value="Transferase(Phosphotransferase) domain 1"/>
    <property type="match status" value="1"/>
</dbReference>
<dbReference type="SUPFAM" id="SSF56112">
    <property type="entry name" value="Protein kinase-like (PK-like)"/>
    <property type="match status" value="1"/>
</dbReference>
<protein>
    <submittedName>
        <fullName evidence="2">(pine wood nematode) hypothetical protein</fullName>
    </submittedName>
</protein>
<dbReference type="AlphaFoldDB" id="A0A7I8XMH7"/>
<feature type="transmembrane region" description="Helical" evidence="1">
    <location>
        <begin position="270"/>
        <end position="294"/>
    </location>
</feature>
<evidence type="ECO:0000313" key="2">
    <source>
        <dbReference type="EMBL" id="CAD5212073.1"/>
    </source>
</evidence>
<organism evidence="2 3">
    <name type="scientific">Bursaphelenchus xylophilus</name>
    <name type="common">Pinewood nematode worm</name>
    <name type="synonym">Aphelenchoides xylophilus</name>
    <dbReference type="NCBI Taxonomy" id="6326"/>
    <lineage>
        <taxon>Eukaryota</taxon>
        <taxon>Metazoa</taxon>
        <taxon>Ecdysozoa</taxon>
        <taxon>Nematoda</taxon>
        <taxon>Chromadorea</taxon>
        <taxon>Rhabditida</taxon>
        <taxon>Tylenchina</taxon>
        <taxon>Tylenchomorpha</taxon>
        <taxon>Aphelenchoidea</taxon>
        <taxon>Aphelenchoididae</taxon>
        <taxon>Bursaphelenchus</taxon>
    </lineage>
</organism>
<dbReference type="InterPro" id="IPR050235">
    <property type="entry name" value="CK1_Ser-Thr_kinase"/>
</dbReference>
<dbReference type="OrthoDB" id="295988at2759"/>
<gene>
    <name evidence="2" type="ORF">BXYJ_LOCUS2737</name>
</gene>
<dbReference type="PANTHER" id="PTHR11909">
    <property type="entry name" value="CASEIN KINASE-RELATED"/>
    <property type="match status" value="1"/>
</dbReference>
<accession>A0A7I8XMH7</accession>
<dbReference type="SMR" id="A0A7I8XMH7"/>